<proteinExistence type="predicted"/>
<reference evidence="2" key="1">
    <citation type="submission" date="2023-07" db="EMBL/GenBank/DDBJ databases">
        <title>A chromosome-level genome assembly of Lolium multiflorum.</title>
        <authorList>
            <person name="Chen Y."/>
            <person name="Copetti D."/>
            <person name="Kolliker R."/>
            <person name="Studer B."/>
        </authorList>
    </citation>
    <scope>NUCLEOTIDE SEQUENCE</scope>
    <source>
        <strain evidence="2">02402/16</strain>
        <tissue evidence="2">Leaf</tissue>
    </source>
</reference>
<organism evidence="2 3">
    <name type="scientific">Lolium multiflorum</name>
    <name type="common">Italian ryegrass</name>
    <name type="synonym">Lolium perenne subsp. multiflorum</name>
    <dbReference type="NCBI Taxonomy" id="4521"/>
    <lineage>
        <taxon>Eukaryota</taxon>
        <taxon>Viridiplantae</taxon>
        <taxon>Streptophyta</taxon>
        <taxon>Embryophyta</taxon>
        <taxon>Tracheophyta</taxon>
        <taxon>Spermatophyta</taxon>
        <taxon>Magnoliopsida</taxon>
        <taxon>Liliopsida</taxon>
        <taxon>Poales</taxon>
        <taxon>Poaceae</taxon>
        <taxon>BOP clade</taxon>
        <taxon>Pooideae</taxon>
        <taxon>Poodae</taxon>
        <taxon>Poeae</taxon>
        <taxon>Poeae Chloroplast Group 2 (Poeae type)</taxon>
        <taxon>Loliodinae</taxon>
        <taxon>Loliinae</taxon>
        <taxon>Lolium</taxon>
    </lineage>
</organism>
<sequence length="229" mass="24787">MHCYNKLQGCKKWDDLLHTLLKDGEDGPVDPAGASTGRPIGNKKAKTDRNAAPVLAAMDASIEKMITSFSVENKEAADRAAVVWKAILDKQDMKIELKRGRVEAAKMEVHAAAIKATNEATQLSLAKMSQESKILMADMKKIDPLVRAWHEMYRERIGQEVMAARAASASPPTLSMFMSTPAPSAFMSPPAPSTFMPPPATVDPVAATELPPTVDEEVVEVAPPVTSFM</sequence>
<dbReference type="Proteomes" id="UP001231189">
    <property type="component" value="Unassembled WGS sequence"/>
</dbReference>
<comment type="caution">
    <text evidence="2">The sequence shown here is derived from an EMBL/GenBank/DDBJ whole genome shotgun (WGS) entry which is preliminary data.</text>
</comment>
<evidence type="ECO:0000313" key="2">
    <source>
        <dbReference type="EMBL" id="KAK1696857.1"/>
    </source>
</evidence>
<dbReference type="EMBL" id="JAUUTY010000001">
    <property type="protein sequence ID" value="KAK1696857.1"/>
    <property type="molecule type" value="Genomic_DNA"/>
</dbReference>
<evidence type="ECO:0008006" key="4">
    <source>
        <dbReference type="Google" id="ProtNLM"/>
    </source>
</evidence>
<dbReference type="AlphaFoldDB" id="A0AAD8X7C2"/>
<feature type="region of interest" description="Disordered" evidence="1">
    <location>
        <begin position="24"/>
        <end position="47"/>
    </location>
</feature>
<keyword evidence="3" id="KW-1185">Reference proteome</keyword>
<evidence type="ECO:0000313" key="3">
    <source>
        <dbReference type="Proteomes" id="UP001231189"/>
    </source>
</evidence>
<gene>
    <name evidence="2" type="ORF">QYE76_013554</name>
</gene>
<accession>A0AAD8X7C2</accession>
<protein>
    <recommendedName>
        <fullName evidence="4">No apical meristem-associated C-terminal domain-containing protein</fullName>
    </recommendedName>
</protein>
<evidence type="ECO:0000256" key="1">
    <source>
        <dbReference type="SAM" id="MobiDB-lite"/>
    </source>
</evidence>
<name>A0AAD8X7C2_LOLMU</name>